<proteinExistence type="predicted"/>
<evidence type="ECO:0000256" key="1">
    <source>
        <dbReference type="SAM" id="MobiDB-lite"/>
    </source>
</evidence>
<evidence type="ECO:0000313" key="2">
    <source>
        <dbReference type="EMBL" id="KAL3757581.1"/>
    </source>
</evidence>
<sequence>MMMPSLIKSKKRRQVVPAPLTPCPALSASASTSSSSGRTCSHCSSSSRNNSSNSIPIPKSHIHRTPSELQLADEVRRAEYDDVRMYARLLTGMQYQIQRDYRANGGVVHPLSKKSLQGIVKTKHATYDEMDGELLYIEDTENSRQANQPILPWRPTPTTRMVRDVIPPSQSNSHCSLSTLDSVEGQEEDDDGFVFDLEL</sequence>
<keyword evidence="3" id="KW-1185">Reference proteome</keyword>
<organism evidence="2 3">
    <name type="scientific">Discostella pseudostelligera</name>
    <dbReference type="NCBI Taxonomy" id="259834"/>
    <lineage>
        <taxon>Eukaryota</taxon>
        <taxon>Sar</taxon>
        <taxon>Stramenopiles</taxon>
        <taxon>Ochrophyta</taxon>
        <taxon>Bacillariophyta</taxon>
        <taxon>Coscinodiscophyceae</taxon>
        <taxon>Thalassiosirophycidae</taxon>
        <taxon>Stephanodiscales</taxon>
        <taxon>Stephanodiscaceae</taxon>
        <taxon>Discostella</taxon>
    </lineage>
</organism>
<reference evidence="2 3" key="1">
    <citation type="submission" date="2024-10" db="EMBL/GenBank/DDBJ databases">
        <title>Updated reference genomes for cyclostephanoid diatoms.</title>
        <authorList>
            <person name="Roberts W.R."/>
            <person name="Alverson A.J."/>
        </authorList>
    </citation>
    <scope>NUCLEOTIDE SEQUENCE [LARGE SCALE GENOMIC DNA]</scope>
    <source>
        <strain evidence="2 3">AJA232-27</strain>
    </source>
</reference>
<protein>
    <submittedName>
        <fullName evidence="2">Uncharacterized protein</fullName>
    </submittedName>
</protein>
<dbReference type="EMBL" id="JALLBG020000259">
    <property type="protein sequence ID" value="KAL3757581.1"/>
    <property type="molecule type" value="Genomic_DNA"/>
</dbReference>
<feature type="compositionally biased region" description="Polar residues" evidence="1">
    <location>
        <begin position="168"/>
        <end position="181"/>
    </location>
</feature>
<evidence type="ECO:0000313" key="3">
    <source>
        <dbReference type="Proteomes" id="UP001530293"/>
    </source>
</evidence>
<dbReference type="Proteomes" id="UP001530293">
    <property type="component" value="Unassembled WGS sequence"/>
</dbReference>
<name>A0ABD3M6C4_9STRA</name>
<feature type="region of interest" description="Disordered" evidence="1">
    <location>
        <begin position="166"/>
        <end position="190"/>
    </location>
</feature>
<feature type="region of interest" description="Disordered" evidence="1">
    <location>
        <begin position="1"/>
        <end position="67"/>
    </location>
</feature>
<feature type="compositionally biased region" description="Low complexity" evidence="1">
    <location>
        <begin position="27"/>
        <end position="54"/>
    </location>
</feature>
<dbReference type="AlphaFoldDB" id="A0ABD3M6C4"/>
<comment type="caution">
    <text evidence="2">The sequence shown here is derived from an EMBL/GenBank/DDBJ whole genome shotgun (WGS) entry which is preliminary data.</text>
</comment>
<accession>A0ABD3M6C4</accession>
<gene>
    <name evidence="2" type="ORF">ACHAWU_006026</name>
</gene>